<accession>A0A0E9PWW9</accession>
<organism evidence="1">
    <name type="scientific">Anguilla anguilla</name>
    <name type="common">European freshwater eel</name>
    <name type="synonym">Muraena anguilla</name>
    <dbReference type="NCBI Taxonomy" id="7936"/>
    <lineage>
        <taxon>Eukaryota</taxon>
        <taxon>Metazoa</taxon>
        <taxon>Chordata</taxon>
        <taxon>Craniata</taxon>
        <taxon>Vertebrata</taxon>
        <taxon>Euteleostomi</taxon>
        <taxon>Actinopterygii</taxon>
        <taxon>Neopterygii</taxon>
        <taxon>Teleostei</taxon>
        <taxon>Anguilliformes</taxon>
        <taxon>Anguillidae</taxon>
        <taxon>Anguilla</taxon>
    </lineage>
</organism>
<proteinExistence type="predicted"/>
<sequence>MLMDGKGILHATQFHCRFIFDYILKNH</sequence>
<dbReference type="EMBL" id="GBXM01099456">
    <property type="protein sequence ID" value="JAH09121.1"/>
    <property type="molecule type" value="Transcribed_RNA"/>
</dbReference>
<dbReference type="AlphaFoldDB" id="A0A0E9PWW9"/>
<evidence type="ECO:0000313" key="1">
    <source>
        <dbReference type="EMBL" id="JAH09121.1"/>
    </source>
</evidence>
<protein>
    <submittedName>
        <fullName evidence="1">Uncharacterized protein</fullName>
    </submittedName>
</protein>
<reference evidence="1" key="2">
    <citation type="journal article" date="2015" name="Fish Shellfish Immunol.">
        <title>Early steps in the European eel (Anguilla anguilla)-Vibrio vulnificus interaction in the gills: Role of the RtxA13 toxin.</title>
        <authorList>
            <person name="Callol A."/>
            <person name="Pajuelo D."/>
            <person name="Ebbesson L."/>
            <person name="Teles M."/>
            <person name="MacKenzie S."/>
            <person name="Amaro C."/>
        </authorList>
    </citation>
    <scope>NUCLEOTIDE SEQUENCE</scope>
</reference>
<name>A0A0E9PWW9_ANGAN</name>
<reference evidence="1" key="1">
    <citation type="submission" date="2014-11" db="EMBL/GenBank/DDBJ databases">
        <authorList>
            <person name="Amaro Gonzalez C."/>
        </authorList>
    </citation>
    <scope>NUCLEOTIDE SEQUENCE</scope>
</reference>